<gene>
    <name evidence="3" type="ORF">SCHCODRAFT_105342</name>
</gene>
<dbReference type="PANTHER" id="PTHR10353:SF53">
    <property type="entry name" value="BETA-1,4-GLUCOSIDASE (EUROFUNG)"/>
    <property type="match status" value="1"/>
</dbReference>
<sequence>MRALQCIGVSVLFYASCARAAASSSSNASFSATSVLTPTATTSVSDAPPAATTTSNASLPLVGSISPDFSDIGLELLWGLVLGAPKEPPFTTTATPTTTALPSPPPPLYPAFYAPAPKDILPDLKFPSGFKFGVASASYQVEGATKKEGKGPTMWDFISHVPSVIADGTNGDIVDLHYYLYKEDVARVAALGLNMNSFSLSWARIFPFGAADSKVNQEGLDHYSDVIDTHLEYGVEPVITLFHWDLPLALQLYYGGFASPKIVDDFVNYAKTVFQAYGDRVKTWVTFNEPLEYCNQIAAFSIFTPGVNISTAPYHCAYNLLKAHAGAVKAFRGMNITGEIGLKNDDFIGTPWRANNTEDIEAVERHAAFQIGLYSDPIYTTGDWPQTVKDTLSEEYLPRFTEEEKADLLGSADFYAIDSYRSSYVRAPEGGLDACVNNPSDPNWPQCNEAVLYDGDEGWLEGPAADPRTDWLASTPQGVRGLLNELQKRWPSPKIYVSEFGFAEPLEDERKTLAEIKEDVGRTNYYMTYLGEILQAIHEDGLPIGGIFAWAMIDNAEWASGLAVKFGIQHVNYTTLERTYKRSAFALSEFWDAHKA</sequence>
<dbReference type="InParanoid" id="D8PVX3"/>
<dbReference type="PRINTS" id="PR00131">
    <property type="entry name" value="GLHYDRLASE1"/>
</dbReference>
<feature type="non-terminal residue" evidence="3">
    <location>
        <position position="596"/>
    </location>
</feature>
<dbReference type="AlphaFoldDB" id="D8PVX3"/>
<dbReference type="HOGENOM" id="CLU_001859_1_3_1"/>
<name>D8PVX3_SCHCM</name>
<dbReference type="PANTHER" id="PTHR10353">
    <property type="entry name" value="GLYCOSYL HYDROLASE"/>
    <property type="match status" value="1"/>
</dbReference>
<reference evidence="3 4" key="1">
    <citation type="journal article" date="2010" name="Nat. Biotechnol.">
        <title>Genome sequence of the model mushroom Schizophyllum commune.</title>
        <authorList>
            <person name="Ohm R.A."/>
            <person name="de Jong J.F."/>
            <person name="Lugones L.G."/>
            <person name="Aerts A."/>
            <person name="Kothe E."/>
            <person name="Stajich J.E."/>
            <person name="de Vries R.P."/>
            <person name="Record E."/>
            <person name="Levasseur A."/>
            <person name="Baker S.E."/>
            <person name="Bartholomew K.A."/>
            <person name="Coutinho P.M."/>
            <person name="Erdmann S."/>
            <person name="Fowler T.J."/>
            <person name="Gathman A.C."/>
            <person name="Lombard V."/>
            <person name="Henrissat B."/>
            <person name="Knabe N."/>
            <person name="Kuees U."/>
            <person name="Lilly W.W."/>
            <person name="Lindquist E."/>
            <person name="Lucas S."/>
            <person name="Magnuson J.K."/>
            <person name="Piumi F."/>
            <person name="Raudaskoski M."/>
            <person name="Salamov A."/>
            <person name="Schmutz J."/>
            <person name="Schwarze F.W.M.R."/>
            <person name="vanKuyk P.A."/>
            <person name="Horton J.S."/>
            <person name="Grigoriev I.V."/>
            <person name="Woesten H.A.B."/>
        </authorList>
    </citation>
    <scope>NUCLEOTIDE SEQUENCE [LARGE SCALE GENOMIC DNA]</scope>
    <source>
        <strain evidence="4">H4-8 / FGSC 9210</strain>
    </source>
</reference>
<evidence type="ECO:0000256" key="2">
    <source>
        <dbReference type="SAM" id="SignalP"/>
    </source>
</evidence>
<organism evidence="4">
    <name type="scientific">Schizophyllum commune (strain H4-8 / FGSC 9210)</name>
    <name type="common">Split gill fungus</name>
    <dbReference type="NCBI Taxonomy" id="578458"/>
    <lineage>
        <taxon>Eukaryota</taxon>
        <taxon>Fungi</taxon>
        <taxon>Dikarya</taxon>
        <taxon>Basidiomycota</taxon>
        <taxon>Agaricomycotina</taxon>
        <taxon>Agaricomycetes</taxon>
        <taxon>Agaricomycetidae</taxon>
        <taxon>Agaricales</taxon>
        <taxon>Schizophyllaceae</taxon>
        <taxon>Schizophyllum</taxon>
    </lineage>
</organism>
<dbReference type="InterPro" id="IPR033132">
    <property type="entry name" value="GH_1_N_CS"/>
</dbReference>
<protein>
    <submittedName>
        <fullName evidence="3">Glycoside hydrolase family 1 protein</fullName>
    </submittedName>
</protein>
<keyword evidence="3" id="KW-0378">Hydrolase</keyword>
<keyword evidence="2" id="KW-0732">Signal</keyword>
<proteinExistence type="inferred from homology"/>
<dbReference type="STRING" id="578458.D8PVX3"/>
<dbReference type="OrthoDB" id="65569at2759"/>
<dbReference type="RefSeq" id="XP_003035012.1">
    <property type="nucleotide sequence ID" value="XM_003034966.1"/>
</dbReference>
<dbReference type="InterPro" id="IPR001360">
    <property type="entry name" value="Glyco_hydro_1"/>
</dbReference>
<evidence type="ECO:0000313" key="4">
    <source>
        <dbReference type="Proteomes" id="UP000007431"/>
    </source>
</evidence>
<dbReference type="KEGG" id="scm:SCHCO_02607228"/>
<evidence type="ECO:0000256" key="1">
    <source>
        <dbReference type="RuleBase" id="RU003690"/>
    </source>
</evidence>
<dbReference type="GO" id="GO:0005975">
    <property type="term" value="P:carbohydrate metabolic process"/>
    <property type="evidence" value="ECO:0007669"/>
    <property type="project" value="InterPro"/>
</dbReference>
<dbReference type="Gene3D" id="3.20.20.80">
    <property type="entry name" value="Glycosidases"/>
    <property type="match status" value="1"/>
</dbReference>
<keyword evidence="4" id="KW-1185">Reference proteome</keyword>
<dbReference type="VEuPathDB" id="FungiDB:SCHCODRAFT_02607228"/>
<dbReference type="GeneID" id="9595612"/>
<dbReference type="eggNOG" id="KOG0626">
    <property type="taxonomic scope" value="Eukaryota"/>
</dbReference>
<dbReference type="SUPFAM" id="SSF51445">
    <property type="entry name" value="(Trans)glycosidases"/>
    <property type="match status" value="1"/>
</dbReference>
<feature type="chain" id="PRO_5003120384" evidence="2">
    <location>
        <begin position="21"/>
        <end position="596"/>
    </location>
</feature>
<evidence type="ECO:0000313" key="3">
    <source>
        <dbReference type="EMBL" id="EFJ00110.1"/>
    </source>
</evidence>
<dbReference type="GO" id="GO:0008422">
    <property type="term" value="F:beta-glucosidase activity"/>
    <property type="evidence" value="ECO:0007669"/>
    <property type="project" value="TreeGrafter"/>
</dbReference>
<dbReference type="PROSITE" id="PS00653">
    <property type="entry name" value="GLYCOSYL_HYDROL_F1_2"/>
    <property type="match status" value="1"/>
</dbReference>
<dbReference type="Pfam" id="PF00232">
    <property type="entry name" value="Glyco_hydro_1"/>
    <property type="match status" value="1"/>
</dbReference>
<dbReference type="InterPro" id="IPR017853">
    <property type="entry name" value="GH"/>
</dbReference>
<comment type="similarity">
    <text evidence="1">Belongs to the glycosyl hydrolase 1 family.</text>
</comment>
<dbReference type="OMA" id="YTFNEPQ"/>
<accession>D8PVX3</accession>
<dbReference type="Proteomes" id="UP000007431">
    <property type="component" value="Unassembled WGS sequence"/>
</dbReference>
<feature type="signal peptide" evidence="2">
    <location>
        <begin position="1"/>
        <end position="20"/>
    </location>
</feature>
<dbReference type="EMBL" id="GL377303">
    <property type="protein sequence ID" value="EFJ00110.1"/>
    <property type="molecule type" value="Genomic_DNA"/>
</dbReference>